<keyword evidence="5" id="KW-0653">Protein transport</keyword>
<protein>
    <recommendedName>
        <fullName evidence="3">Conserved oligomeric Golgi complex subunit 2</fullName>
    </recommendedName>
    <alternativeName>
        <fullName evidence="8">Component of oligomeric Golgi complex 2</fullName>
    </alternativeName>
</protein>
<evidence type="ECO:0000256" key="4">
    <source>
        <dbReference type="ARBA" id="ARBA00022448"/>
    </source>
</evidence>
<evidence type="ECO:0000256" key="7">
    <source>
        <dbReference type="ARBA" id="ARBA00023136"/>
    </source>
</evidence>
<dbReference type="GO" id="GO:0006891">
    <property type="term" value="P:intra-Golgi vesicle-mediated transport"/>
    <property type="evidence" value="ECO:0007669"/>
    <property type="project" value="TreeGrafter"/>
</dbReference>
<evidence type="ECO:0000256" key="6">
    <source>
        <dbReference type="ARBA" id="ARBA00023034"/>
    </source>
</evidence>
<gene>
    <name evidence="12" type="primary">LOC113788836</name>
</gene>
<sequence>MNEIHQLNQQSISCDQQQQQRETFIPNVPDYYCFVDENFLSETFSVDGFVRRNSKRVQSLEILKEHLSAYLKLLKQSMVNLINADYTEFVNLSANLVSFDKLIKNIKTPVLKFKNETDLARSKTNETITLITAKHDRLKQIRENKRKLSMILEIIDYLDRIETNHERIESKISVYQNDFEAKRSEIYPGLGENSTLIARLNINFDCLWSLNETTKTNQTFVQNLRNRFEKVTQQFHEYLENELLFLINTDRSKDEQITLNISLALEQIFALYLIDGQNQKELERVIRTHIVQPGFQEIISNSNQVATIFNRTIDLIENEWSLWINVLINTKQFESFKFNLIQSIIWNPFVDLFLIRSPILLDLSDLDQFEQNYFQTFEFVEQFVRLTSLSDRMFQFEQQSSFKRLKSKFKLNVYFHMKLRRLSSDMENRFDQLGYSINDKIDHQQNQNHQYRMNVTKMIYDHLIDCWPKSKNQNNIGDMFIYCWKLSLKVLSRFTIWMATIDLAKIMANLNKSSMINNDGDTKRLIRQTLIYLISDSNLFLNETTKLFTDLIEPFWLNYYRSSLIHRLSNNHESISEGSLRCSFDEFVTNFRTKSIDKLILLMRNEIVNECKIWLNQVNDIPRLYRRTNKEKPKEASNYVDKCLRQLIDCMGMLGNQNNDSTNTMMINTNQCLLDILNDLTVHYKHLTLEVLTSVQKTEESLKKLKKHKGFSNSTMVAANQSSNMSDDDKIRLQIYYDVTTLGKQLQEKLAIDIDSLKSYKELMATIESLKLLK</sequence>
<dbReference type="GO" id="GO:0017119">
    <property type="term" value="C:Golgi transport complex"/>
    <property type="evidence" value="ECO:0007669"/>
    <property type="project" value="TreeGrafter"/>
</dbReference>
<dbReference type="InterPro" id="IPR024603">
    <property type="entry name" value="COG_complex_COG2_C"/>
</dbReference>
<dbReference type="FunCoup" id="A0A6P6XL22">
    <property type="interactions" value="1656"/>
</dbReference>
<dbReference type="GO" id="GO:0000139">
    <property type="term" value="C:Golgi membrane"/>
    <property type="evidence" value="ECO:0007669"/>
    <property type="project" value="UniProtKB-SubCell"/>
</dbReference>
<feature type="domain" description="COG complex component COG2 C-terminal" evidence="10">
    <location>
        <begin position="408"/>
        <end position="739"/>
    </location>
</feature>
<dbReference type="OMA" id="CWAEGVY"/>
<keyword evidence="11" id="KW-1185">Reference proteome</keyword>
<dbReference type="KEGG" id="dpte:113788836"/>
<evidence type="ECO:0000256" key="1">
    <source>
        <dbReference type="ARBA" id="ARBA00004395"/>
    </source>
</evidence>
<dbReference type="PANTHER" id="PTHR12961:SF0">
    <property type="entry name" value="CONSERVED OLIGOMERIC GOLGI COMPLEX SUBUNIT 2"/>
    <property type="match status" value="1"/>
</dbReference>
<dbReference type="InParanoid" id="A0A6P6XL22"/>
<evidence type="ECO:0000256" key="8">
    <source>
        <dbReference type="ARBA" id="ARBA00031344"/>
    </source>
</evidence>
<dbReference type="CTD" id="22796"/>
<dbReference type="OrthoDB" id="332281at2759"/>
<keyword evidence="6" id="KW-0333">Golgi apparatus</keyword>
<accession>A0A6P6XL22</accession>
<dbReference type="RefSeq" id="XP_027194097.1">
    <property type="nucleotide sequence ID" value="XM_027338296.1"/>
</dbReference>
<evidence type="ECO:0000256" key="5">
    <source>
        <dbReference type="ARBA" id="ARBA00022927"/>
    </source>
</evidence>
<organism evidence="11 12">
    <name type="scientific">Dermatophagoides pteronyssinus</name>
    <name type="common">European house dust mite</name>
    <dbReference type="NCBI Taxonomy" id="6956"/>
    <lineage>
        <taxon>Eukaryota</taxon>
        <taxon>Metazoa</taxon>
        <taxon>Ecdysozoa</taxon>
        <taxon>Arthropoda</taxon>
        <taxon>Chelicerata</taxon>
        <taxon>Arachnida</taxon>
        <taxon>Acari</taxon>
        <taxon>Acariformes</taxon>
        <taxon>Sarcoptiformes</taxon>
        <taxon>Astigmata</taxon>
        <taxon>Psoroptidia</taxon>
        <taxon>Analgoidea</taxon>
        <taxon>Pyroglyphidae</taxon>
        <taxon>Dermatophagoidinae</taxon>
        <taxon>Dermatophagoides</taxon>
    </lineage>
</organism>
<keyword evidence="7" id="KW-0472">Membrane</keyword>
<evidence type="ECO:0000256" key="3">
    <source>
        <dbReference type="ARBA" id="ARBA00020977"/>
    </source>
</evidence>
<evidence type="ECO:0000313" key="11">
    <source>
        <dbReference type="Proteomes" id="UP000515146"/>
    </source>
</evidence>
<proteinExistence type="inferred from homology"/>
<dbReference type="GO" id="GO:0007030">
    <property type="term" value="P:Golgi organization"/>
    <property type="evidence" value="ECO:0007669"/>
    <property type="project" value="InterPro"/>
</dbReference>
<evidence type="ECO:0000259" key="10">
    <source>
        <dbReference type="Pfam" id="PF12022"/>
    </source>
</evidence>
<evidence type="ECO:0000259" key="9">
    <source>
        <dbReference type="Pfam" id="PF06148"/>
    </source>
</evidence>
<reference evidence="12" key="1">
    <citation type="submission" date="2025-08" db="UniProtKB">
        <authorList>
            <consortium name="RefSeq"/>
        </authorList>
    </citation>
    <scope>IDENTIFICATION</scope>
    <source>
        <strain evidence="12">Airmid</strain>
    </source>
</reference>
<dbReference type="InterPro" id="IPR009316">
    <property type="entry name" value="COG2"/>
</dbReference>
<comment type="similarity">
    <text evidence="2">Belongs to the COG2 family.</text>
</comment>
<name>A0A6P6XL22_DERPT</name>
<dbReference type="GO" id="GO:0015031">
    <property type="term" value="P:protein transport"/>
    <property type="evidence" value="ECO:0007669"/>
    <property type="project" value="UniProtKB-KW"/>
</dbReference>
<feature type="domain" description="Conserved oligomeric Golgi complex subunit 2 N-terminal" evidence="9">
    <location>
        <begin position="33"/>
        <end position="106"/>
    </location>
</feature>
<evidence type="ECO:0000256" key="2">
    <source>
        <dbReference type="ARBA" id="ARBA00007603"/>
    </source>
</evidence>
<dbReference type="Pfam" id="PF06148">
    <property type="entry name" value="COG2_N"/>
    <property type="match status" value="1"/>
</dbReference>
<dbReference type="Proteomes" id="UP000515146">
    <property type="component" value="Unplaced"/>
</dbReference>
<evidence type="ECO:0000313" key="12">
    <source>
        <dbReference type="RefSeq" id="XP_027194097.1"/>
    </source>
</evidence>
<keyword evidence="4" id="KW-0813">Transport</keyword>
<dbReference type="AlphaFoldDB" id="A0A6P6XL22"/>
<dbReference type="PANTHER" id="PTHR12961">
    <property type="entry name" value="CONSERVED OLIGOMERIC GOLGI COMPLEX COMPONENT 2"/>
    <property type="match status" value="1"/>
</dbReference>
<dbReference type="Pfam" id="PF12022">
    <property type="entry name" value="COG2_C"/>
    <property type="match status" value="1"/>
</dbReference>
<comment type="subcellular location">
    <subcellularLocation>
        <location evidence="1">Golgi apparatus membrane</location>
        <topology evidence="1">Peripheral membrane protein</topology>
    </subcellularLocation>
</comment>
<dbReference type="InterPro" id="IPR024602">
    <property type="entry name" value="COG_su2_N"/>
</dbReference>